<organism evidence="7">
    <name type="scientific">marine metagenome</name>
    <dbReference type="NCBI Taxonomy" id="408172"/>
    <lineage>
        <taxon>unclassified sequences</taxon>
        <taxon>metagenomes</taxon>
        <taxon>ecological metagenomes</taxon>
    </lineage>
</organism>
<dbReference type="GO" id="GO:0005506">
    <property type="term" value="F:iron ion binding"/>
    <property type="evidence" value="ECO:0007669"/>
    <property type="project" value="InterPro"/>
</dbReference>
<keyword evidence="3" id="KW-0963">Cytoplasm</keyword>
<dbReference type="GO" id="GO:0050113">
    <property type="term" value="F:inositol oxygenase activity"/>
    <property type="evidence" value="ECO:0007669"/>
    <property type="project" value="InterPro"/>
</dbReference>
<evidence type="ECO:0000256" key="2">
    <source>
        <dbReference type="ARBA" id="ARBA00004496"/>
    </source>
</evidence>
<protein>
    <recommendedName>
        <fullName evidence="8">Inositol oxygenase</fullName>
    </recommendedName>
</protein>
<dbReference type="PANTHER" id="PTHR12588:SF0">
    <property type="entry name" value="INOSITOL OXYGENASE"/>
    <property type="match status" value="1"/>
</dbReference>
<comment type="subcellular location">
    <subcellularLocation>
        <location evidence="2">Cytoplasm</location>
    </subcellularLocation>
</comment>
<sequence>MNDLEGYRDYTNAEYRVRNFYRLNHRHQTLEFARSKSEEYAAFGKRRMGIWEACEYLDTLVDDSDPDTSLSQIEHCLQTAEGIRADGQPDWFILAGLVHDLGKILCLFGEPQWAVTGDTFPLGCAFQHSIVYPKFFEENPDSQNEIYQDRYG</sequence>
<proteinExistence type="predicted"/>
<name>A0A382RMY3_9ZZZZ</name>
<dbReference type="GO" id="GO:0005737">
    <property type="term" value="C:cytoplasm"/>
    <property type="evidence" value="ECO:0007669"/>
    <property type="project" value="UniProtKB-SubCell"/>
</dbReference>
<keyword evidence="6" id="KW-0408">Iron</keyword>
<dbReference type="AlphaFoldDB" id="A0A382RMY3"/>
<comment type="cofactor">
    <cofactor evidence="1">
        <name>Fe cation</name>
        <dbReference type="ChEBI" id="CHEBI:24875"/>
    </cofactor>
</comment>
<dbReference type="SUPFAM" id="SSF109604">
    <property type="entry name" value="HD-domain/PDEase-like"/>
    <property type="match status" value="1"/>
</dbReference>
<dbReference type="PANTHER" id="PTHR12588">
    <property type="entry name" value="MYOINOSITOL OXYGENASE"/>
    <property type="match status" value="1"/>
</dbReference>
<evidence type="ECO:0000256" key="1">
    <source>
        <dbReference type="ARBA" id="ARBA00001962"/>
    </source>
</evidence>
<dbReference type="GO" id="GO:0019310">
    <property type="term" value="P:inositol catabolic process"/>
    <property type="evidence" value="ECO:0007669"/>
    <property type="project" value="InterPro"/>
</dbReference>
<keyword evidence="4" id="KW-0479">Metal-binding</keyword>
<evidence type="ECO:0008006" key="8">
    <source>
        <dbReference type="Google" id="ProtNLM"/>
    </source>
</evidence>
<dbReference type="InterPro" id="IPR007828">
    <property type="entry name" value="Inositol_oxygenase"/>
</dbReference>
<feature type="non-terminal residue" evidence="7">
    <location>
        <position position="152"/>
    </location>
</feature>
<reference evidence="7" key="1">
    <citation type="submission" date="2018-05" db="EMBL/GenBank/DDBJ databases">
        <authorList>
            <person name="Lanie J.A."/>
            <person name="Ng W.-L."/>
            <person name="Kazmierczak K.M."/>
            <person name="Andrzejewski T.M."/>
            <person name="Davidsen T.M."/>
            <person name="Wayne K.J."/>
            <person name="Tettelin H."/>
            <person name="Glass J.I."/>
            <person name="Rusch D."/>
            <person name="Podicherti R."/>
            <person name="Tsui H.-C.T."/>
            <person name="Winkler M.E."/>
        </authorList>
    </citation>
    <scope>NUCLEOTIDE SEQUENCE</scope>
</reference>
<evidence type="ECO:0000256" key="4">
    <source>
        <dbReference type="ARBA" id="ARBA00022723"/>
    </source>
</evidence>
<dbReference type="Gene3D" id="1.10.3210.10">
    <property type="entry name" value="Hypothetical protein af1432"/>
    <property type="match status" value="1"/>
</dbReference>
<accession>A0A382RMY3</accession>
<evidence type="ECO:0000313" key="7">
    <source>
        <dbReference type="EMBL" id="SVC99064.1"/>
    </source>
</evidence>
<dbReference type="EMBL" id="UINC01122937">
    <property type="protein sequence ID" value="SVC99064.1"/>
    <property type="molecule type" value="Genomic_DNA"/>
</dbReference>
<gene>
    <name evidence="7" type="ORF">METZ01_LOCUS351918</name>
</gene>
<evidence type="ECO:0000256" key="6">
    <source>
        <dbReference type="ARBA" id="ARBA00023004"/>
    </source>
</evidence>
<keyword evidence="5" id="KW-0560">Oxidoreductase</keyword>
<evidence type="ECO:0000256" key="5">
    <source>
        <dbReference type="ARBA" id="ARBA00023002"/>
    </source>
</evidence>
<evidence type="ECO:0000256" key="3">
    <source>
        <dbReference type="ARBA" id="ARBA00022490"/>
    </source>
</evidence>
<dbReference type="Pfam" id="PF05153">
    <property type="entry name" value="MIOX"/>
    <property type="match status" value="1"/>
</dbReference>